<protein>
    <submittedName>
        <fullName evidence="1">Uncharacterized protein</fullName>
    </submittedName>
</protein>
<evidence type="ECO:0000313" key="2">
    <source>
        <dbReference type="Proteomes" id="UP000190675"/>
    </source>
</evidence>
<name>A0A1M5S2S1_9BRAD</name>
<dbReference type="Proteomes" id="UP000190675">
    <property type="component" value="Chromosome I"/>
</dbReference>
<accession>A0A1M5S2S1</accession>
<dbReference type="EMBL" id="LT670818">
    <property type="protein sequence ID" value="SHH32746.1"/>
    <property type="molecule type" value="Genomic_DNA"/>
</dbReference>
<dbReference type="AlphaFoldDB" id="A0A1M5S2S1"/>
<proteinExistence type="predicted"/>
<gene>
    <name evidence="1" type="ORF">SAMN05444169_6906</name>
</gene>
<sequence length="48" mass="5229">MKAAADAMVSQRAWEAGYARSTYKMGILLLFALQDGHGEPPMQPYKGA</sequence>
<reference evidence="1 2" key="1">
    <citation type="submission" date="2016-11" db="EMBL/GenBank/DDBJ databases">
        <authorList>
            <person name="Jaros S."/>
            <person name="Januszkiewicz K."/>
            <person name="Wedrychowicz H."/>
        </authorList>
    </citation>
    <scope>NUCLEOTIDE SEQUENCE [LARGE SCALE GENOMIC DNA]</scope>
    <source>
        <strain evidence="1 2">GAS242</strain>
    </source>
</reference>
<organism evidence="1 2">
    <name type="scientific">Bradyrhizobium erythrophlei</name>
    <dbReference type="NCBI Taxonomy" id="1437360"/>
    <lineage>
        <taxon>Bacteria</taxon>
        <taxon>Pseudomonadati</taxon>
        <taxon>Pseudomonadota</taxon>
        <taxon>Alphaproteobacteria</taxon>
        <taxon>Hyphomicrobiales</taxon>
        <taxon>Nitrobacteraceae</taxon>
        <taxon>Bradyrhizobium</taxon>
    </lineage>
</organism>
<evidence type="ECO:0000313" key="1">
    <source>
        <dbReference type="EMBL" id="SHH32746.1"/>
    </source>
</evidence>